<dbReference type="Proteomes" id="UP000683360">
    <property type="component" value="Unassembled WGS sequence"/>
</dbReference>
<evidence type="ECO:0000256" key="4">
    <source>
        <dbReference type="ARBA" id="ARBA00022771"/>
    </source>
</evidence>
<feature type="region of interest" description="Disordered" evidence="9">
    <location>
        <begin position="322"/>
        <end position="359"/>
    </location>
</feature>
<dbReference type="GO" id="GO:0005634">
    <property type="term" value="C:nucleus"/>
    <property type="evidence" value="ECO:0007669"/>
    <property type="project" value="UniProtKB-SubCell"/>
</dbReference>
<organism evidence="12 13">
    <name type="scientific">Mytilus edulis</name>
    <name type="common">Blue mussel</name>
    <dbReference type="NCBI Taxonomy" id="6550"/>
    <lineage>
        <taxon>Eukaryota</taxon>
        <taxon>Metazoa</taxon>
        <taxon>Spiralia</taxon>
        <taxon>Lophotrochozoa</taxon>
        <taxon>Mollusca</taxon>
        <taxon>Bivalvia</taxon>
        <taxon>Autobranchia</taxon>
        <taxon>Pteriomorphia</taxon>
        <taxon>Mytilida</taxon>
        <taxon>Mytiloidea</taxon>
        <taxon>Mytilidae</taxon>
        <taxon>Mytilinae</taxon>
        <taxon>Mytilus</taxon>
    </lineage>
</organism>
<dbReference type="Gene3D" id="3.30.160.60">
    <property type="entry name" value="Classic Zinc Finger"/>
    <property type="match status" value="12"/>
</dbReference>
<feature type="transmembrane region" description="Helical" evidence="10">
    <location>
        <begin position="48"/>
        <end position="68"/>
    </location>
</feature>
<dbReference type="PROSITE" id="PS50157">
    <property type="entry name" value="ZINC_FINGER_C2H2_2"/>
    <property type="match status" value="11"/>
</dbReference>
<dbReference type="OrthoDB" id="10015593at2759"/>
<dbReference type="Pfam" id="PF00096">
    <property type="entry name" value="zf-C2H2"/>
    <property type="match status" value="4"/>
</dbReference>
<dbReference type="SMART" id="SM00355">
    <property type="entry name" value="ZnF_C2H2"/>
    <property type="match status" value="18"/>
</dbReference>
<evidence type="ECO:0000256" key="6">
    <source>
        <dbReference type="ARBA" id="ARBA00023125"/>
    </source>
</evidence>
<feature type="domain" description="C2H2-type" evidence="11">
    <location>
        <begin position="459"/>
        <end position="486"/>
    </location>
</feature>
<keyword evidence="10" id="KW-0812">Transmembrane</keyword>
<evidence type="ECO:0000259" key="11">
    <source>
        <dbReference type="PROSITE" id="PS50157"/>
    </source>
</evidence>
<keyword evidence="2" id="KW-0479">Metal-binding</keyword>
<accession>A0A8S3RU79</accession>
<protein>
    <recommendedName>
        <fullName evidence="11">C2H2-type domain-containing protein</fullName>
    </recommendedName>
</protein>
<feature type="compositionally biased region" description="Basic and acidic residues" evidence="9">
    <location>
        <begin position="868"/>
        <end position="878"/>
    </location>
</feature>
<dbReference type="GO" id="GO:0000981">
    <property type="term" value="F:DNA-binding transcription factor activity, RNA polymerase II-specific"/>
    <property type="evidence" value="ECO:0007669"/>
    <property type="project" value="TreeGrafter"/>
</dbReference>
<feature type="region of interest" description="Disordered" evidence="9">
    <location>
        <begin position="232"/>
        <end position="286"/>
    </location>
</feature>
<keyword evidence="3" id="KW-0677">Repeat</keyword>
<dbReference type="GO" id="GO:0008270">
    <property type="term" value="F:zinc ion binding"/>
    <property type="evidence" value="ECO:0007669"/>
    <property type="project" value="UniProtKB-KW"/>
</dbReference>
<keyword evidence="5" id="KW-0862">Zinc</keyword>
<evidence type="ECO:0000313" key="13">
    <source>
        <dbReference type="Proteomes" id="UP000683360"/>
    </source>
</evidence>
<dbReference type="SUPFAM" id="SSF57667">
    <property type="entry name" value="beta-beta-alpha zinc fingers"/>
    <property type="match status" value="6"/>
</dbReference>
<dbReference type="PANTHER" id="PTHR24408:SF21">
    <property type="entry name" value="ZINC FINGER PROTEIN"/>
    <property type="match status" value="1"/>
</dbReference>
<keyword evidence="4 8" id="KW-0863">Zinc-finger</keyword>
<dbReference type="FunFam" id="3.30.160.60:FF:000446">
    <property type="entry name" value="Zinc finger protein"/>
    <property type="match status" value="1"/>
</dbReference>
<evidence type="ECO:0000256" key="1">
    <source>
        <dbReference type="ARBA" id="ARBA00004123"/>
    </source>
</evidence>
<keyword evidence="6" id="KW-0238">DNA-binding</keyword>
<evidence type="ECO:0000256" key="2">
    <source>
        <dbReference type="ARBA" id="ARBA00022723"/>
    </source>
</evidence>
<gene>
    <name evidence="12" type="ORF">MEDL_26135</name>
</gene>
<feature type="compositionally biased region" description="Basic and acidic residues" evidence="9">
    <location>
        <begin position="271"/>
        <end position="285"/>
    </location>
</feature>
<evidence type="ECO:0000256" key="3">
    <source>
        <dbReference type="ARBA" id="ARBA00022737"/>
    </source>
</evidence>
<dbReference type="PANTHER" id="PTHR24408">
    <property type="entry name" value="ZINC FINGER PROTEIN"/>
    <property type="match status" value="1"/>
</dbReference>
<feature type="domain" description="C2H2-type" evidence="11">
    <location>
        <begin position="1160"/>
        <end position="1187"/>
    </location>
</feature>
<feature type="domain" description="C2H2-type" evidence="11">
    <location>
        <begin position="1260"/>
        <end position="1283"/>
    </location>
</feature>
<dbReference type="InterPro" id="IPR013087">
    <property type="entry name" value="Znf_C2H2_type"/>
</dbReference>
<feature type="domain" description="C2H2-type" evidence="11">
    <location>
        <begin position="1132"/>
        <end position="1159"/>
    </location>
</feature>
<feature type="domain" description="C2H2-type" evidence="11">
    <location>
        <begin position="541"/>
        <end position="569"/>
    </location>
</feature>
<dbReference type="PROSITE" id="PS00028">
    <property type="entry name" value="ZINC_FINGER_C2H2_1"/>
    <property type="match status" value="7"/>
</dbReference>
<dbReference type="GO" id="GO:0043565">
    <property type="term" value="F:sequence-specific DNA binding"/>
    <property type="evidence" value="ECO:0007669"/>
    <property type="project" value="TreeGrafter"/>
</dbReference>
<keyword evidence="7" id="KW-0539">Nucleus</keyword>
<evidence type="ECO:0000256" key="8">
    <source>
        <dbReference type="PROSITE-ProRule" id="PRU00042"/>
    </source>
</evidence>
<evidence type="ECO:0000256" key="9">
    <source>
        <dbReference type="SAM" id="MobiDB-lite"/>
    </source>
</evidence>
<reference evidence="12" key="1">
    <citation type="submission" date="2021-03" db="EMBL/GenBank/DDBJ databases">
        <authorList>
            <person name="Bekaert M."/>
        </authorList>
    </citation>
    <scope>NUCLEOTIDE SEQUENCE</scope>
</reference>
<feature type="domain" description="C2H2-type" evidence="11">
    <location>
        <begin position="1188"/>
        <end position="1215"/>
    </location>
</feature>
<feature type="region of interest" description="Disordered" evidence="9">
    <location>
        <begin position="835"/>
        <end position="857"/>
    </location>
</feature>
<dbReference type="FunFam" id="3.30.160.60:FF:000614">
    <property type="entry name" value="Zinc finger protein 142"/>
    <property type="match status" value="1"/>
</dbReference>
<feature type="domain" description="C2H2-type" evidence="11">
    <location>
        <begin position="487"/>
        <end position="514"/>
    </location>
</feature>
<sequence length="1447" mass="163929">MKDPLGIGYMKANNQDMADYSKDDTKNLFESFNGLNGQRQMCGAEERMGLMSGVALIVGTMIGSGIFISPKGVLMSTGSVADDWLSPGNHLIFPDVSRTAGASCRRQLQELSQVYFIICEETDSGHKTMPMDTFICGTCQVTFNEIDSFILHKKDCQGNQGQLTDVIEANLPQEFPTITEVENAATLVNESTGEQTVIIIQPGTDQDEITQRLMDGTFTLTDLQNATFSTFDSNSNNSVLELPPAQAKPYTGKKRGRPKKSETSKPTTDLPVEKEKSTSPERGADGRLTCRRCKRKFTKERFFNTHKCMGSSDYVDITKKQAIGDSGPDESDNDDDRDEDVKATEMSIDISSDSTEDEDFDVMVDRQKPRKKRKLNRTTNVVQVKTDPDVENVYADKPTSVIEDIPVFKNDDDKRQFEANLNVDLSCVDHLFVETRIEQELNEKVPILSRINSTMLSLYTCTVCNKIFKTLSHMRLHCLIHTELKPFVCTKCNYSTNSKGNLYTHMRKHTGQFYKCRNCDFKSVNKTHLLEHEATHSGQKAKCDICKRDYNTVKSLINHVRKYHIGTARGKTYLDSFLSGRKNTGTTIIHQCHVCNRKFKKKIDRDRHLFIHDIKDLPNIQSCLLCDYTASRRIYLEKHFLKHRILYKCSECSEVFLSSVRLSDHLSSVHVKEEVEGLKWEELFEKSIENSMYLPNLMTQLSIVEVAKNTEYLSPESSKRLEEEQAAEVIANLQVNASGEVTVTDTKLQTETTDEGMKIVLDKTSSLQEPLTKVQIETNNQVVKYDSSVGSIENEFTPNGTVKDDNIAINNDITTKTCTAPETNVLSEGLIESNHLGLDTSSDKDLDGSTSSPSKELNLDLVLDVSGEADKTEGDKINTIDPDQGNSMDAEVDNIDTDQGNNEDGEVDNISIDPDEFECEDEDEVNKNLSKTEKLEKLIDRLGYSSMNMQIFHKMRETFGHEECEFCGKLFYNKNDFDNHMRTHTGEKPFACITCGFKAATKEELNSHKEQEHRAIVYPCKDCEYVAVSRSQLWNHSIQHKGLGEAMGLECPLCQQKLDNMRKFKLHVAEKHPDMTEEDNCKITSLNKVKMHKVQGKLGRRSYKCPYCEKVFFRANSELQKHIWIHEGIKPYKCPLCPHSCRSKNNLQAHMLRHTDEKPYTCNECGKPYKSKTALRWHVRSHTDGKMFKCMKCNYEATQRSHLKRHMETHDVIKRYGCQHCDYSANTIGYMKIHYTRSHKGEQFVFKESESPAKSDSQLYRCLSCDYLFGNLSDLKRHLKIRHHLQFQQIQGIDQNSSEVQVIQCEGSNVEVEEAISNDITQPIQTVTTDTPIDMLDEKTASAVNILQQIISMQNQGAIAPQQFTVQSDDGQILSVNPGSIIVQDGQEVVVSNGNTDGNQQYVIQYVTPQDGVIDDTNMVEVQTVQSHPLQEIEIEPSPLDVDVNAL</sequence>
<feature type="compositionally biased region" description="Acidic residues" evidence="9">
    <location>
        <begin position="327"/>
        <end position="338"/>
    </location>
</feature>
<name>A0A8S3RU79_MYTED</name>
<evidence type="ECO:0000256" key="10">
    <source>
        <dbReference type="SAM" id="Phobius"/>
    </source>
</evidence>
<dbReference type="EMBL" id="CAJPWZ010001290">
    <property type="protein sequence ID" value="CAG2212128.1"/>
    <property type="molecule type" value="Genomic_DNA"/>
</dbReference>
<feature type="domain" description="C2H2-type" evidence="11">
    <location>
        <begin position="647"/>
        <end position="675"/>
    </location>
</feature>
<comment type="subcellular location">
    <subcellularLocation>
        <location evidence="1">Nucleus</location>
    </subcellularLocation>
</comment>
<feature type="domain" description="C2H2-type" evidence="11">
    <location>
        <begin position="962"/>
        <end position="989"/>
    </location>
</feature>
<feature type="domain" description="C2H2-type" evidence="11">
    <location>
        <begin position="1103"/>
        <end position="1131"/>
    </location>
</feature>
<feature type="domain" description="C2H2-type" evidence="11">
    <location>
        <begin position="514"/>
        <end position="541"/>
    </location>
</feature>
<proteinExistence type="predicted"/>
<dbReference type="InterPro" id="IPR036236">
    <property type="entry name" value="Znf_C2H2_sf"/>
</dbReference>
<comment type="caution">
    <text evidence="12">The sequence shown here is derived from an EMBL/GenBank/DDBJ whole genome shotgun (WGS) entry which is preliminary data.</text>
</comment>
<feature type="region of interest" description="Disordered" evidence="9">
    <location>
        <begin position="868"/>
        <end position="887"/>
    </location>
</feature>
<evidence type="ECO:0000313" key="12">
    <source>
        <dbReference type="EMBL" id="CAG2212128.1"/>
    </source>
</evidence>
<keyword evidence="10" id="KW-1133">Transmembrane helix</keyword>
<keyword evidence="13" id="KW-1185">Reference proteome</keyword>
<evidence type="ECO:0000256" key="7">
    <source>
        <dbReference type="ARBA" id="ARBA00023242"/>
    </source>
</evidence>
<dbReference type="FunFam" id="3.30.160.60:FF:000417">
    <property type="entry name" value="Zinc finger protein"/>
    <property type="match status" value="1"/>
</dbReference>
<dbReference type="FunFam" id="3.30.160.60:FF:000358">
    <property type="entry name" value="zinc finger protein 24"/>
    <property type="match status" value="1"/>
</dbReference>
<keyword evidence="10" id="KW-0472">Membrane</keyword>
<evidence type="ECO:0000256" key="5">
    <source>
        <dbReference type="ARBA" id="ARBA00022833"/>
    </source>
</evidence>